<evidence type="ECO:0000256" key="2">
    <source>
        <dbReference type="ARBA" id="ARBA00022801"/>
    </source>
</evidence>
<dbReference type="PANTHER" id="PTHR11567">
    <property type="entry name" value="ACID PHOSPHATASE-RELATED"/>
    <property type="match status" value="1"/>
</dbReference>
<keyword evidence="4" id="KW-1185">Reference proteome</keyword>
<dbReference type="Pfam" id="PF00328">
    <property type="entry name" value="His_Phos_2"/>
    <property type="match status" value="1"/>
</dbReference>
<name>I3EDI3_NEMP3</name>
<dbReference type="Gene3D" id="3.40.50.1240">
    <property type="entry name" value="Phosphoglycerate mutase-like"/>
    <property type="match status" value="1"/>
</dbReference>
<dbReference type="FunCoup" id="I3EDI3">
    <property type="interactions" value="3"/>
</dbReference>
<accession>I3EDI3</accession>
<comment type="similarity">
    <text evidence="1">Belongs to the histidine acid phosphatase family.</text>
</comment>
<dbReference type="Proteomes" id="UP000002872">
    <property type="component" value="Unassembled WGS sequence"/>
</dbReference>
<dbReference type="AlphaFoldDB" id="I3EDI3"/>
<dbReference type="InterPro" id="IPR029033">
    <property type="entry name" value="His_PPase_superfam"/>
</dbReference>
<reference evidence="3" key="1">
    <citation type="submission" date="2011-01" db="EMBL/GenBank/DDBJ databases">
        <title>The Genome Sequence of Nematocida parisii strain ERTm3.</title>
        <authorList>
            <consortium name="The Broad Institute Genome Sequencing Platform"/>
            <consortium name="The Broad Institute Genome Sequencing Center for Infectious Disease"/>
            <person name="Cuomo C."/>
            <person name="Troemel E."/>
            <person name="Young S.K."/>
            <person name="Zeng Q."/>
            <person name="Gargeya S."/>
            <person name="Fitzgerald M."/>
            <person name="Haas B."/>
            <person name="Abouelleil A."/>
            <person name="Alvarado L."/>
            <person name="Arachchi H.M."/>
            <person name="Berlin A."/>
            <person name="Chapman S.B."/>
            <person name="Gearin G."/>
            <person name="Goldberg J."/>
            <person name="Griggs A."/>
            <person name="Gujja S."/>
            <person name="Hansen M."/>
            <person name="Heiman D."/>
            <person name="Howarth C."/>
            <person name="Larimer J."/>
            <person name="Lui A."/>
            <person name="MacDonald P.J.P."/>
            <person name="McCowen C."/>
            <person name="Montmayeur A."/>
            <person name="Murphy C."/>
            <person name="Neiman D."/>
            <person name="Pearson M."/>
            <person name="Priest M."/>
            <person name="Roberts A."/>
            <person name="Saif S."/>
            <person name="Shea T."/>
            <person name="Sisk P."/>
            <person name="Stolte C."/>
            <person name="Sykes S."/>
            <person name="Wortman J."/>
            <person name="Nusbaum C."/>
            <person name="Birren B."/>
        </authorList>
    </citation>
    <scope>NUCLEOTIDE SEQUENCE</scope>
    <source>
        <strain evidence="3">ERTm3</strain>
    </source>
</reference>
<organism evidence="3 4">
    <name type="scientific">Nematocida parisii (strain ERTm3)</name>
    <name type="common">Nematode killer fungus</name>
    <dbReference type="NCBI Taxonomy" id="935791"/>
    <lineage>
        <taxon>Eukaryota</taxon>
        <taxon>Fungi</taxon>
        <taxon>Fungi incertae sedis</taxon>
        <taxon>Microsporidia</taxon>
        <taxon>Nematocida</taxon>
    </lineage>
</organism>
<dbReference type="HOGENOM" id="CLU_030431_5_0_1"/>
<dbReference type="CDD" id="cd07061">
    <property type="entry name" value="HP_HAP_like"/>
    <property type="match status" value="1"/>
</dbReference>
<dbReference type="InterPro" id="IPR050645">
    <property type="entry name" value="Histidine_acid_phosphatase"/>
</dbReference>
<dbReference type="PROSITE" id="PS00616">
    <property type="entry name" value="HIS_ACID_PHOSPHAT_1"/>
    <property type="match status" value="1"/>
</dbReference>
<sequence>MKLQLEYVHLVHRHGERTPLMFGPHNTTKWNMCHRVSQIDYTIPKKHPTLFDKIKGVLSYMHMGTARPLRFKIMQNSGRQFNCAPGQLTDTGRANLFGLGEWFRKKYVEDKGLISAHFNNKEFNLRSTNFQRTLESLQSLMQGMYKNSSEPMDVTVVDLTQDSLTSNKHCPRLKALKDASHQSIKKMFEPESNKIRNYFTKNHSKFFASLSPYAIYDLIVSSRAHGFTEFLRVPKSIMSSLENYSVQLWFNHLNTKEALSLNTGNLLKEIADQMIIKCTDTASDLKASIFSAHDITVYPLLMAVGINNMKWPKFGANIVFELFKDANSQKRYVQMRYNGQKIEMPRCHPIKIEKGIYCPLDDFVRMCNETYTENFSQACMKEQ</sequence>
<dbReference type="STRING" id="935791.I3EDI3"/>
<gene>
    <name evidence="3" type="ORF">NEQG_02615</name>
</gene>
<dbReference type="InterPro" id="IPR000560">
    <property type="entry name" value="His_Pase_clade-2"/>
</dbReference>
<dbReference type="SUPFAM" id="SSF53254">
    <property type="entry name" value="Phosphoglycerate mutase-like"/>
    <property type="match status" value="1"/>
</dbReference>
<evidence type="ECO:0000256" key="1">
    <source>
        <dbReference type="ARBA" id="ARBA00005375"/>
    </source>
</evidence>
<evidence type="ECO:0008006" key="5">
    <source>
        <dbReference type="Google" id="ProtNLM"/>
    </source>
</evidence>
<dbReference type="OrthoDB" id="10257284at2759"/>
<proteinExistence type="inferred from homology"/>
<dbReference type="PANTHER" id="PTHR11567:SF110">
    <property type="entry name" value="2-PHOSPHOXYLOSE PHOSPHATASE 1"/>
    <property type="match status" value="1"/>
</dbReference>
<keyword evidence="2" id="KW-0378">Hydrolase</keyword>
<dbReference type="InParanoid" id="I3EDI3"/>
<dbReference type="EMBL" id="GL870884">
    <property type="protein sequence ID" value="EIJ87280.1"/>
    <property type="molecule type" value="Genomic_DNA"/>
</dbReference>
<evidence type="ECO:0000313" key="4">
    <source>
        <dbReference type="Proteomes" id="UP000002872"/>
    </source>
</evidence>
<evidence type="ECO:0000313" key="3">
    <source>
        <dbReference type="EMBL" id="EIJ87280.1"/>
    </source>
</evidence>
<dbReference type="InterPro" id="IPR033379">
    <property type="entry name" value="Acid_Pase_AS"/>
</dbReference>
<dbReference type="OMA" id="SWPPFTS"/>
<dbReference type="GO" id="GO:0016791">
    <property type="term" value="F:phosphatase activity"/>
    <property type="evidence" value="ECO:0007669"/>
    <property type="project" value="TreeGrafter"/>
</dbReference>
<protein>
    <recommendedName>
        <fullName evidence="5">Lysophosphatidic acid phosphatase type 6</fullName>
    </recommendedName>
</protein>
<dbReference type="VEuPathDB" id="MicrosporidiaDB:NEQG_02615"/>